<keyword evidence="3" id="KW-0862">Zinc</keyword>
<evidence type="ECO:0000313" key="6">
    <source>
        <dbReference type="EMBL" id="TNY24815.1"/>
    </source>
</evidence>
<dbReference type="PANTHER" id="PTHR12056">
    <property type="entry name" value="DNA-DIRECTED RNA POLYMERASES I, II, AND III"/>
    <property type="match status" value="1"/>
</dbReference>
<keyword evidence="6" id="KW-0240">DNA-directed RNA polymerase</keyword>
<dbReference type="OrthoDB" id="5585087at2759"/>
<evidence type="ECO:0000313" key="7">
    <source>
        <dbReference type="Proteomes" id="UP000311382"/>
    </source>
</evidence>
<sequence length="77" mass="8388">MNGQGQPFRPGGGAAVAVEYSCADCAASNEIKAREPIRCRECGCRVMYKKRIKRSASPSLLVVLPGLQRGFVQFEAR</sequence>
<dbReference type="InterPro" id="IPR039747">
    <property type="entry name" value="RPABC4"/>
</dbReference>
<keyword evidence="4" id="KW-0539">Nucleus</keyword>
<comment type="similarity">
    <text evidence="5">Belongs to the archaeal Rpo12/eukaryotic RPC10 RNA polymerase subunit family.</text>
</comment>
<dbReference type="GO" id="GO:0005736">
    <property type="term" value="C:RNA polymerase I complex"/>
    <property type="evidence" value="ECO:0007669"/>
    <property type="project" value="TreeGrafter"/>
</dbReference>
<dbReference type="GO" id="GO:0005665">
    <property type="term" value="C:RNA polymerase II, core complex"/>
    <property type="evidence" value="ECO:0007669"/>
    <property type="project" value="TreeGrafter"/>
</dbReference>
<comment type="subcellular location">
    <subcellularLocation>
        <location evidence="1">Nucleus</location>
    </subcellularLocation>
</comment>
<dbReference type="SMART" id="SM00659">
    <property type="entry name" value="RPOLCX"/>
    <property type="match status" value="1"/>
</dbReference>
<proteinExistence type="inferred from homology"/>
<evidence type="ECO:0000256" key="4">
    <source>
        <dbReference type="ARBA" id="ARBA00023242"/>
    </source>
</evidence>
<dbReference type="GO" id="GO:0003677">
    <property type="term" value="F:DNA binding"/>
    <property type="evidence" value="ECO:0007669"/>
    <property type="project" value="InterPro"/>
</dbReference>
<dbReference type="SUPFAM" id="SSF63393">
    <property type="entry name" value="RNA polymerase subunits"/>
    <property type="match status" value="1"/>
</dbReference>
<dbReference type="FunFam" id="2.20.28.30:FF:000002">
    <property type="entry name" value="DNA-directed RNA polymerases II, IV and V subunit 12"/>
    <property type="match status" value="1"/>
</dbReference>
<dbReference type="Pfam" id="PF03604">
    <property type="entry name" value="Zn_ribbon_RPAB4"/>
    <property type="match status" value="1"/>
</dbReference>
<dbReference type="EMBL" id="SOZI01000001">
    <property type="protein sequence ID" value="TNY24815.1"/>
    <property type="molecule type" value="Genomic_DNA"/>
</dbReference>
<keyword evidence="7" id="KW-1185">Reference proteome</keyword>
<evidence type="ECO:0000256" key="5">
    <source>
        <dbReference type="ARBA" id="ARBA00025770"/>
    </source>
</evidence>
<keyword evidence="2" id="KW-0479">Metal-binding</keyword>
<dbReference type="GO" id="GO:0005666">
    <property type="term" value="C:RNA polymerase III complex"/>
    <property type="evidence" value="ECO:0007669"/>
    <property type="project" value="TreeGrafter"/>
</dbReference>
<protein>
    <submittedName>
        <fullName evidence="6">DNA-directed RNA polymerase I</fullName>
    </submittedName>
</protein>
<comment type="caution">
    <text evidence="6">The sequence shown here is derived from an EMBL/GenBank/DDBJ whole genome shotgun (WGS) entry which is preliminary data.</text>
</comment>
<dbReference type="InterPro" id="IPR029040">
    <property type="entry name" value="RPABC4/Spt4"/>
</dbReference>
<dbReference type="STRING" id="5288.A0A5C5G794"/>
<accession>A0A5C5G794</accession>
<evidence type="ECO:0000256" key="1">
    <source>
        <dbReference type="ARBA" id="ARBA00004123"/>
    </source>
</evidence>
<gene>
    <name evidence="6" type="ORF">DMC30DRAFT_413043</name>
</gene>
<reference evidence="6 7" key="1">
    <citation type="submission" date="2019-03" db="EMBL/GenBank/DDBJ databases">
        <title>Rhodosporidium diobovatum UCD-FST 08-225 genome sequencing, assembly, and annotation.</title>
        <authorList>
            <person name="Fakankun I.U."/>
            <person name="Fristensky B."/>
            <person name="Levin D.B."/>
        </authorList>
    </citation>
    <scope>NUCLEOTIDE SEQUENCE [LARGE SCALE GENOMIC DNA]</scope>
    <source>
        <strain evidence="6 7">UCD-FST 08-225</strain>
    </source>
</reference>
<evidence type="ECO:0000256" key="3">
    <source>
        <dbReference type="ARBA" id="ARBA00022833"/>
    </source>
</evidence>
<dbReference type="GO" id="GO:0003899">
    <property type="term" value="F:DNA-directed RNA polymerase activity"/>
    <property type="evidence" value="ECO:0007669"/>
    <property type="project" value="InterPro"/>
</dbReference>
<name>A0A5C5G794_9BASI</name>
<evidence type="ECO:0000256" key="2">
    <source>
        <dbReference type="ARBA" id="ARBA00022723"/>
    </source>
</evidence>
<dbReference type="InterPro" id="IPR006591">
    <property type="entry name" value="RNAP_P/RPABC4"/>
</dbReference>
<dbReference type="PANTHER" id="PTHR12056:SF2">
    <property type="entry name" value="GEO11084P1"/>
    <property type="match status" value="1"/>
</dbReference>
<keyword evidence="6" id="KW-0804">Transcription</keyword>
<dbReference type="Gene3D" id="2.20.28.30">
    <property type="entry name" value="RNA polymerase ii, chain L"/>
    <property type="match status" value="1"/>
</dbReference>
<dbReference type="AlphaFoldDB" id="A0A5C5G794"/>
<dbReference type="GO" id="GO:0006351">
    <property type="term" value="P:DNA-templated transcription"/>
    <property type="evidence" value="ECO:0007669"/>
    <property type="project" value="InterPro"/>
</dbReference>
<dbReference type="Proteomes" id="UP000311382">
    <property type="component" value="Unassembled WGS sequence"/>
</dbReference>
<dbReference type="GO" id="GO:0008270">
    <property type="term" value="F:zinc ion binding"/>
    <property type="evidence" value="ECO:0007669"/>
    <property type="project" value="InterPro"/>
</dbReference>
<organism evidence="6 7">
    <name type="scientific">Rhodotorula diobovata</name>
    <dbReference type="NCBI Taxonomy" id="5288"/>
    <lineage>
        <taxon>Eukaryota</taxon>
        <taxon>Fungi</taxon>
        <taxon>Dikarya</taxon>
        <taxon>Basidiomycota</taxon>
        <taxon>Pucciniomycotina</taxon>
        <taxon>Microbotryomycetes</taxon>
        <taxon>Sporidiobolales</taxon>
        <taxon>Sporidiobolaceae</taxon>
        <taxon>Rhodotorula</taxon>
    </lineage>
</organism>